<evidence type="ECO:0000256" key="2">
    <source>
        <dbReference type="ARBA" id="ARBA00022827"/>
    </source>
</evidence>
<dbReference type="SUPFAM" id="SSF47203">
    <property type="entry name" value="Acyl-CoA dehydrogenase C-terminal domain-like"/>
    <property type="match status" value="1"/>
</dbReference>
<dbReference type="SUPFAM" id="SSF56645">
    <property type="entry name" value="Acyl-CoA dehydrogenase NM domain-like"/>
    <property type="match status" value="1"/>
</dbReference>
<evidence type="ECO:0000256" key="3">
    <source>
        <dbReference type="ARBA" id="ARBA00023002"/>
    </source>
</evidence>
<keyword evidence="3 7" id="KW-0560">Oxidoreductase</keyword>
<dbReference type="EC" id="1.14.14.8" evidence="7"/>
<dbReference type="PANTHER" id="PTHR36117">
    <property type="entry name" value="4-HYDROXYPHENYLACETATE 3-MONOOXYGENASE-RELATED"/>
    <property type="match status" value="1"/>
</dbReference>
<feature type="binding site" evidence="4">
    <location>
        <begin position="167"/>
        <end position="170"/>
    </location>
    <ligand>
        <name>FAD</name>
        <dbReference type="ChEBI" id="CHEBI:57692"/>
    </ligand>
</feature>
<dbReference type="InterPro" id="IPR004925">
    <property type="entry name" value="HpaB/PvcC/4-BUDH"/>
</dbReference>
<dbReference type="Pfam" id="PF11794">
    <property type="entry name" value="HpaB_N"/>
    <property type="match status" value="1"/>
</dbReference>
<dbReference type="InterPro" id="IPR046373">
    <property type="entry name" value="Acyl-CoA_Oxase/DH_mid-dom_sf"/>
</dbReference>
<evidence type="ECO:0000313" key="7">
    <source>
        <dbReference type="EMBL" id="VCU71713.1"/>
    </source>
</evidence>
<evidence type="ECO:0000259" key="5">
    <source>
        <dbReference type="Pfam" id="PF03241"/>
    </source>
</evidence>
<sequence>MNMPVPRSAVLPGGLRTGADYVDAIRDDGRTVYYNGEVVRDVAAHPAFRGAVESVASLYDLAACPDNIDSMTYEVDGTGRRALHCYRVPRSVEELRAARGMSAAWAEATCGLMGRTPDHVAGFLSGFAAKPALFASAGAGYGENVERFFQFARDRHLYVSYAIVPPQIDRSKPAHQQSDPTLYAGVVAERDGGIVIKGAQQLATGAVLSDYIYVSCIHPLQPGDENYAFGVVIPMNAPGLKVYSRKSFAHGGDARDYPLSARFDETDALLVLDDVFVPWEHVFIYRNLDVCWNQWWKTPAHSYGNYQAQVRYATKLRFLLGLAKRITEITGVDAMPPVRQQLGELAAQATIVELMIDAQESRATVDGDGVVWPAKSALYAVMSLQGQLNSRMVDMLRELSGGSMIMLPSSLADFDHPDVARDLERYIASPGYPARDRVALLKMAWDLIGSEFAGRHQQYEKFYGGASFLVKQNMFRTYDFDAATSLVDRALAGVAAPADGAAA</sequence>
<accession>A0A3P4B5X3</accession>
<dbReference type="GO" id="GO:0016627">
    <property type="term" value="F:oxidoreductase activity, acting on the CH-CH group of donors"/>
    <property type="evidence" value="ECO:0007669"/>
    <property type="project" value="InterPro"/>
</dbReference>
<keyword evidence="2 4" id="KW-0274">FAD</keyword>
<dbReference type="Pfam" id="PF03241">
    <property type="entry name" value="HpaB"/>
    <property type="match status" value="1"/>
</dbReference>
<keyword evidence="8" id="KW-1185">Reference proteome</keyword>
<evidence type="ECO:0000256" key="4">
    <source>
        <dbReference type="PIRSR" id="PIRSR000331-2"/>
    </source>
</evidence>
<gene>
    <name evidence="7" type="primary">hpaH_2</name>
    <name evidence="7" type="ORF">PIGHUM_03801</name>
</gene>
<dbReference type="PANTHER" id="PTHR36117:SF3">
    <property type="entry name" value="4-HYDROXYPHENYLACETATE 3-MONOOXYGENASE-RELATED"/>
    <property type="match status" value="1"/>
</dbReference>
<keyword evidence="1" id="KW-0285">Flavoprotein</keyword>
<dbReference type="Gene3D" id="1.20.140.10">
    <property type="entry name" value="Butyryl-CoA Dehydrogenase, subunit A, domain 3"/>
    <property type="match status" value="1"/>
</dbReference>
<dbReference type="Proteomes" id="UP000277294">
    <property type="component" value="Unassembled WGS sequence"/>
</dbReference>
<dbReference type="InterPro" id="IPR024674">
    <property type="entry name" value="HpaB/PvcC/4-BUDH_N"/>
</dbReference>
<proteinExistence type="predicted"/>
<dbReference type="RefSeq" id="WP_124081299.1">
    <property type="nucleotide sequence ID" value="NZ_UWPJ01000029.1"/>
</dbReference>
<keyword evidence="7" id="KW-0503">Monooxygenase</keyword>
<protein>
    <submittedName>
        <fullName evidence="7">Anthranilate 3-monooxygenase oxygenase component</fullName>
        <ecNumber evidence="7">1.14.14.8</ecNumber>
    </submittedName>
</protein>
<dbReference type="InterPro" id="IPR024719">
    <property type="entry name" value="HpaB/PvcC/4-BUDH_C"/>
</dbReference>
<evidence type="ECO:0000256" key="1">
    <source>
        <dbReference type="ARBA" id="ARBA00022630"/>
    </source>
</evidence>
<dbReference type="EMBL" id="UWPJ01000029">
    <property type="protein sequence ID" value="VCU71713.1"/>
    <property type="molecule type" value="Genomic_DNA"/>
</dbReference>
<feature type="binding site" evidence="4">
    <location>
        <position position="204"/>
    </location>
    <ligand>
        <name>FAD</name>
        <dbReference type="ChEBI" id="CHEBI:57692"/>
    </ligand>
</feature>
<feature type="domain" description="HpaB/PvcC/4-BUDH N-terminal" evidence="6">
    <location>
        <begin position="17"/>
        <end position="284"/>
    </location>
</feature>
<dbReference type="OrthoDB" id="7233724at2"/>
<dbReference type="InterPro" id="IPR036250">
    <property type="entry name" value="AcylCo_DH-like_C"/>
</dbReference>
<dbReference type="GO" id="GO:0004497">
    <property type="term" value="F:monooxygenase activity"/>
    <property type="evidence" value="ECO:0007669"/>
    <property type="project" value="UniProtKB-KW"/>
</dbReference>
<evidence type="ECO:0000259" key="6">
    <source>
        <dbReference type="Pfam" id="PF11794"/>
    </source>
</evidence>
<reference evidence="7 8" key="1">
    <citation type="submission" date="2018-10" db="EMBL/GenBank/DDBJ databases">
        <authorList>
            <person name="Criscuolo A."/>
        </authorList>
    </citation>
    <scope>NUCLEOTIDE SEQUENCE [LARGE SCALE GENOMIC DNA]</scope>
    <source>
        <strain evidence="7">DnA1</strain>
    </source>
</reference>
<feature type="domain" description="HpaB/PvcC/4-BUDH C-terminal" evidence="5">
    <location>
        <begin position="293"/>
        <end position="491"/>
    </location>
</feature>
<organism evidence="7 8">
    <name type="scientific">Pigmentiphaga humi</name>
    <dbReference type="NCBI Taxonomy" id="2478468"/>
    <lineage>
        <taxon>Bacteria</taxon>
        <taxon>Pseudomonadati</taxon>
        <taxon>Pseudomonadota</taxon>
        <taxon>Betaproteobacteria</taxon>
        <taxon>Burkholderiales</taxon>
        <taxon>Alcaligenaceae</taxon>
        <taxon>Pigmentiphaga</taxon>
    </lineage>
</organism>
<dbReference type="Gene3D" id="2.40.110.10">
    <property type="entry name" value="Butyryl-CoA Dehydrogenase, subunit A, domain 2"/>
    <property type="match status" value="1"/>
</dbReference>
<name>A0A3P4B5X3_9BURK</name>
<dbReference type="Gene3D" id="1.10.3140.10">
    <property type="entry name" value="4-hydroxybutyryl-coa dehydratase, domain 1"/>
    <property type="match status" value="1"/>
</dbReference>
<dbReference type="PIRSF" id="PIRSF000331">
    <property type="entry name" value="HpaA_HpaB"/>
    <property type="match status" value="1"/>
</dbReference>
<dbReference type="AlphaFoldDB" id="A0A3P4B5X3"/>
<evidence type="ECO:0000313" key="8">
    <source>
        <dbReference type="Proteomes" id="UP000277294"/>
    </source>
</evidence>
<dbReference type="InterPro" id="IPR009100">
    <property type="entry name" value="AcylCoA_DH/oxidase_NM_dom_sf"/>
</dbReference>